<keyword evidence="6 8" id="KW-1133">Transmembrane helix</keyword>
<reference evidence="9 10" key="1">
    <citation type="submission" date="2016-06" db="EMBL/GenBank/DDBJ databases">
        <title>Draft genome of Moraxella nonliquefaciens CCUG 60284.</title>
        <authorList>
            <person name="Salva-Serra F."/>
            <person name="Engstrom-Jakobsson H."/>
            <person name="Thorell K."/>
            <person name="Gonzales-Siles L."/>
            <person name="Karlsson R."/>
            <person name="Boulund F."/>
            <person name="Engstrand L."/>
            <person name="Kristiansson E."/>
            <person name="Moore E."/>
        </authorList>
    </citation>
    <scope>NUCLEOTIDE SEQUENCE [LARGE SCALE GENOMIC DNA]</scope>
    <source>
        <strain evidence="9 10">CCUG 60284</strain>
    </source>
</reference>
<protein>
    <submittedName>
        <fullName evidence="9">Rod shape-determining protein MreD</fullName>
    </submittedName>
</protein>
<dbReference type="InterPro" id="IPR007227">
    <property type="entry name" value="Cell_shape_determining_MreD"/>
</dbReference>
<dbReference type="AlphaFoldDB" id="A0A1B8PKC1"/>
<dbReference type="OrthoDB" id="6647425at2"/>
<evidence type="ECO:0000256" key="4">
    <source>
        <dbReference type="ARBA" id="ARBA00022692"/>
    </source>
</evidence>
<dbReference type="Pfam" id="PF04093">
    <property type="entry name" value="MreD"/>
    <property type="match status" value="1"/>
</dbReference>
<dbReference type="GO" id="GO:0008360">
    <property type="term" value="P:regulation of cell shape"/>
    <property type="evidence" value="ECO:0007669"/>
    <property type="project" value="UniProtKB-KW"/>
</dbReference>
<name>A0A1B8PKC1_MORNO</name>
<dbReference type="EMBL" id="LZDN01000009">
    <property type="protein sequence ID" value="OBX51042.1"/>
    <property type="molecule type" value="Genomic_DNA"/>
</dbReference>
<organism evidence="9 10">
    <name type="scientific">Moraxella nonliquefaciens</name>
    <dbReference type="NCBI Taxonomy" id="478"/>
    <lineage>
        <taxon>Bacteria</taxon>
        <taxon>Pseudomonadati</taxon>
        <taxon>Pseudomonadota</taxon>
        <taxon>Gammaproteobacteria</taxon>
        <taxon>Moraxellales</taxon>
        <taxon>Moraxellaceae</taxon>
        <taxon>Moraxella</taxon>
    </lineage>
</organism>
<dbReference type="NCBIfam" id="TIGR03426">
    <property type="entry name" value="shape_MreD"/>
    <property type="match status" value="1"/>
</dbReference>
<comment type="similarity">
    <text evidence="2">Belongs to the MreD family.</text>
</comment>
<evidence type="ECO:0000256" key="7">
    <source>
        <dbReference type="ARBA" id="ARBA00023136"/>
    </source>
</evidence>
<evidence type="ECO:0000256" key="8">
    <source>
        <dbReference type="SAM" id="Phobius"/>
    </source>
</evidence>
<feature type="transmembrane region" description="Helical" evidence="8">
    <location>
        <begin position="127"/>
        <end position="150"/>
    </location>
</feature>
<dbReference type="PANTHER" id="PTHR37484:SF1">
    <property type="entry name" value="ROD SHAPE-DETERMINING PROTEIN MRED"/>
    <property type="match status" value="1"/>
</dbReference>
<keyword evidence="5" id="KW-0133">Cell shape</keyword>
<evidence type="ECO:0000256" key="5">
    <source>
        <dbReference type="ARBA" id="ARBA00022960"/>
    </source>
</evidence>
<feature type="transmembrane region" description="Helical" evidence="8">
    <location>
        <begin position="36"/>
        <end position="61"/>
    </location>
</feature>
<evidence type="ECO:0000256" key="1">
    <source>
        <dbReference type="ARBA" id="ARBA00004651"/>
    </source>
</evidence>
<keyword evidence="4 8" id="KW-0812">Transmembrane</keyword>
<feature type="transmembrane region" description="Helical" evidence="8">
    <location>
        <begin position="73"/>
        <end position="91"/>
    </location>
</feature>
<comment type="caution">
    <text evidence="9">The sequence shown here is derived from an EMBL/GenBank/DDBJ whole genome shotgun (WGS) entry which is preliminary data.</text>
</comment>
<dbReference type="Proteomes" id="UP000092671">
    <property type="component" value="Unassembled WGS sequence"/>
</dbReference>
<keyword evidence="7 8" id="KW-0472">Membrane</keyword>
<evidence type="ECO:0000256" key="2">
    <source>
        <dbReference type="ARBA" id="ARBA00007776"/>
    </source>
</evidence>
<dbReference type="GO" id="GO:0005886">
    <property type="term" value="C:plasma membrane"/>
    <property type="evidence" value="ECO:0007669"/>
    <property type="project" value="UniProtKB-SubCell"/>
</dbReference>
<feature type="transmembrane region" description="Helical" evidence="8">
    <location>
        <begin position="103"/>
        <end position="121"/>
    </location>
</feature>
<comment type="subcellular location">
    <subcellularLocation>
        <location evidence="1">Cell membrane</location>
        <topology evidence="1">Multi-pass membrane protein</topology>
    </subcellularLocation>
</comment>
<evidence type="ECO:0000256" key="3">
    <source>
        <dbReference type="ARBA" id="ARBA00022475"/>
    </source>
</evidence>
<keyword evidence="3" id="KW-1003">Cell membrane</keyword>
<sequence length="162" mass="18340">MNSKAFLIIGIIISFVVASMFNVYPLGYDMAGIRPMFLAMVLVFWVMYRSPMMGVWAVFLVGLVSDLLLGTHLGHQAFGAVLMAFIIRVLLLYTKELSLSQAWILGAIGLSIYQASLWTLQGFSHAQFVWTGVGSLISSIVLFPMMWYPLYWINRQLKERAY</sequence>
<dbReference type="PANTHER" id="PTHR37484">
    <property type="entry name" value="ROD SHAPE-DETERMINING PROTEIN MRED"/>
    <property type="match status" value="1"/>
</dbReference>
<proteinExistence type="inferred from homology"/>
<evidence type="ECO:0000313" key="10">
    <source>
        <dbReference type="Proteomes" id="UP000092671"/>
    </source>
</evidence>
<feature type="transmembrane region" description="Helical" evidence="8">
    <location>
        <begin position="6"/>
        <end position="24"/>
    </location>
</feature>
<evidence type="ECO:0000313" key="9">
    <source>
        <dbReference type="EMBL" id="OBX51042.1"/>
    </source>
</evidence>
<gene>
    <name evidence="9" type="ORF">A9Z60_08650</name>
</gene>
<accession>A0A1B8PKC1</accession>
<dbReference type="InterPro" id="IPR026034">
    <property type="entry name" value="MreD_proteobac"/>
</dbReference>
<dbReference type="RefSeq" id="WP_066892973.1">
    <property type="nucleotide sequence ID" value="NZ_LZDN01000009.1"/>
</dbReference>
<evidence type="ECO:0000256" key="6">
    <source>
        <dbReference type="ARBA" id="ARBA00022989"/>
    </source>
</evidence>